<dbReference type="Pfam" id="PF12796">
    <property type="entry name" value="Ank_2"/>
    <property type="match status" value="1"/>
</dbReference>
<dbReference type="AlphaFoldDB" id="A0A9W6TZJ4"/>
<dbReference type="PROSITE" id="PS50088">
    <property type="entry name" value="ANK_REPEAT"/>
    <property type="match status" value="1"/>
</dbReference>
<dbReference type="Gene3D" id="1.10.510.10">
    <property type="entry name" value="Transferase(Phosphotransferase) domain 1"/>
    <property type="match status" value="3"/>
</dbReference>
<dbReference type="PANTHER" id="PTHR44329">
    <property type="entry name" value="SERINE/THREONINE-PROTEIN KINASE TNNI3K-RELATED"/>
    <property type="match status" value="1"/>
</dbReference>
<evidence type="ECO:0000313" key="4">
    <source>
        <dbReference type="EMBL" id="GMF22812.1"/>
    </source>
</evidence>
<dbReference type="Proteomes" id="UP001165121">
    <property type="component" value="Unassembled WGS sequence"/>
</dbReference>
<evidence type="ECO:0000256" key="2">
    <source>
        <dbReference type="PROSITE-ProRule" id="PRU00023"/>
    </source>
</evidence>
<dbReference type="PANTHER" id="PTHR44329:SF214">
    <property type="entry name" value="PROTEIN KINASE DOMAIN-CONTAINING PROTEIN"/>
    <property type="match status" value="1"/>
</dbReference>
<keyword evidence="2" id="KW-0040">ANK repeat</keyword>
<evidence type="ECO:0000256" key="1">
    <source>
        <dbReference type="ARBA" id="ARBA00005843"/>
    </source>
</evidence>
<feature type="domain" description="Protein kinase" evidence="3">
    <location>
        <begin position="74"/>
        <end position="373"/>
    </location>
</feature>
<dbReference type="PROSITE" id="PS50011">
    <property type="entry name" value="PROTEIN_KINASE_DOM"/>
    <property type="match status" value="2"/>
</dbReference>
<dbReference type="SMART" id="SM00248">
    <property type="entry name" value="ANK"/>
    <property type="match status" value="2"/>
</dbReference>
<feature type="domain" description="Protein kinase" evidence="3">
    <location>
        <begin position="535"/>
        <end position="760"/>
    </location>
</feature>
<dbReference type="Pfam" id="PF07714">
    <property type="entry name" value="PK_Tyr_Ser-Thr"/>
    <property type="match status" value="3"/>
</dbReference>
<protein>
    <submittedName>
        <fullName evidence="4">Unnamed protein product</fullName>
    </submittedName>
</protein>
<organism evidence="4 5">
    <name type="scientific">Phytophthora fragariaefolia</name>
    <dbReference type="NCBI Taxonomy" id="1490495"/>
    <lineage>
        <taxon>Eukaryota</taxon>
        <taxon>Sar</taxon>
        <taxon>Stramenopiles</taxon>
        <taxon>Oomycota</taxon>
        <taxon>Peronosporomycetes</taxon>
        <taxon>Peronosporales</taxon>
        <taxon>Peronosporaceae</taxon>
        <taxon>Phytophthora</taxon>
    </lineage>
</organism>
<dbReference type="InterPro" id="IPR001245">
    <property type="entry name" value="Ser-Thr/Tyr_kinase_cat_dom"/>
</dbReference>
<keyword evidence="5" id="KW-1185">Reference proteome</keyword>
<dbReference type="OrthoDB" id="127766at2759"/>
<dbReference type="Gene3D" id="1.25.40.20">
    <property type="entry name" value="Ankyrin repeat-containing domain"/>
    <property type="match status" value="1"/>
</dbReference>
<reference evidence="4" key="1">
    <citation type="submission" date="2023-04" db="EMBL/GenBank/DDBJ databases">
        <title>Phytophthora fragariaefolia NBRC 109709.</title>
        <authorList>
            <person name="Ichikawa N."/>
            <person name="Sato H."/>
            <person name="Tonouchi N."/>
        </authorList>
    </citation>
    <scope>NUCLEOTIDE SEQUENCE</scope>
    <source>
        <strain evidence="4">NBRC 109709</strain>
    </source>
</reference>
<evidence type="ECO:0000259" key="3">
    <source>
        <dbReference type="PROSITE" id="PS50011"/>
    </source>
</evidence>
<dbReference type="InterPro" id="IPR002110">
    <property type="entry name" value="Ankyrin_rpt"/>
</dbReference>
<comment type="similarity">
    <text evidence="1">Belongs to the protein kinase superfamily. TKL Ser/Thr protein kinase family.</text>
</comment>
<dbReference type="SUPFAM" id="SSF56112">
    <property type="entry name" value="Protein kinase-like (PK-like)"/>
    <property type="match status" value="2"/>
</dbReference>
<sequence>MYNLKFVGLETPLLLEHHADLNCCDKCGWTPLHGAAAAGHLDIVQLLIANGAKLNAVNISGQTAEVLADAGGHDEVAKTLAQSDRSNVLNDTNADPFAKYKEYLLLSSDITYNSIATTVQTKSTGTWLDSPIEVNVQNRKWSSKSFLEALKQWSRLNHPHIVKLYGFYRSDNTAKEPYFVCEATVGLQFSDIDKGEIWGKLHQAALGLQYLHDRNMVHGALYYANIVTTSSGVAKLAVFGYMDTYFPWCTAPETLTGLPASFESDVYVFGLVIWNLIEKMCCYNPADRLSMADVVRELEMLAKRHSSNQETFSDSDKLDTTLCRWSDIGCIRVTELTVSDLLGEINELCSGTMTIDHMNRDVYGRLIDIFNTMKAKTGTLTRATVQRYINIVHYFHMRLQTTNSVGSSQAARFAASRQGADDTFSVHGDIDGFIGIAGFCASAPVHQWRDQWEQRHRQQQHEILQKLENLPALLEDVDNEKEREALTYLRFELSKYPTCYTASKVGPFTIIKSAICALSTLENPSWFIPVHEVEFNKFDEFSRGGFGKVYFGRWKRSEVVVKKVKLKSEEDRAAFLHEVEVWHKLYHPNVVRLYGASHIQRAFFVCEYAGKGQLDHYLLDHPDEVWQKLYEAALGLRVVASSTVDSTSEPESEAESGGRILLGAIRWKAPEVLQGEKSTFASDIYSFGMCVLEAVSGAYPWGMTLVDPVVQYYVLKQKRIPKRPTNCTMDAYGLVEQMCQFDPRRRMGINAVVDGLKARL</sequence>
<dbReference type="EMBL" id="BSXT01000263">
    <property type="protein sequence ID" value="GMF22812.1"/>
    <property type="molecule type" value="Genomic_DNA"/>
</dbReference>
<feature type="repeat" description="ANK" evidence="2">
    <location>
        <begin position="27"/>
        <end position="59"/>
    </location>
</feature>
<gene>
    <name evidence="4" type="ORF">Pfra01_000344400</name>
</gene>
<dbReference type="InterPro" id="IPR011009">
    <property type="entry name" value="Kinase-like_dom_sf"/>
</dbReference>
<name>A0A9W6TZJ4_9STRA</name>
<dbReference type="InterPro" id="IPR051681">
    <property type="entry name" value="Ser/Thr_Kinases-Pseudokinases"/>
</dbReference>
<dbReference type="GO" id="GO:0004674">
    <property type="term" value="F:protein serine/threonine kinase activity"/>
    <property type="evidence" value="ECO:0007669"/>
    <property type="project" value="TreeGrafter"/>
</dbReference>
<proteinExistence type="inferred from homology"/>
<dbReference type="PROSITE" id="PS50297">
    <property type="entry name" value="ANK_REP_REGION"/>
    <property type="match status" value="1"/>
</dbReference>
<accession>A0A9W6TZJ4</accession>
<dbReference type="InterPro" id="IPR000719">
    <property type="entry name" value="Prot_kinase_dom"/>
</dbReference>
<dbReference type="GO" id="GO:0005524">
    <property type="term" value="F:ATP binding"/>
    <property type="evidence" value="ECO:0007669"/>
    <property type="project" value="InterPro"/>
</dbReference>
<dbReference type="InterPro" id="IPR036770">
    <property type="entry name" value="Ankyrin_rpt-contain_sf"/>
</dbReference>
<comment type="caution">
    <text evidence="4">The sequence shown here is derived from an EMBL/GenBank/DDBJ whole genome shotgun (WGS) entry which is preliminary data.</text>
</comment>
<evidence type="ECO:0000313" key="5">
    <source>
        <dbReference type="Proteomes" id="UP001165121"/>
    </source>
</evidence>
<dbReference type="SUPFAM" id="SSF48403">
    <property type="entry name" value="Ankyrin repeat"/>
    <property type="match status" value="1"/>
</dbReference>
<dbReference type="CDD" id="cd00180">
    <property type="entry name" value="PKc"/>
    <property type="match status" value="1"/>
</dbReference>